<accession>A0A9D1NT80</accession>
<dbReference type="Pfam" id="PF13509">
    <property type="entry name" value="S1_2"/>
    <property type="match status" value="2"/>
</dbReference>
<reference evidence="3" key="1">
    <citation type="submission" date="2020-10" db="EMBL/GenBank/DDBJ databases">
        <authorList>
            <person name="Gilroy R."/>
        </authorList>
    </citation>
    <scope>NUCLEOTIDE SEQUENCE</scope>
    <source>
        <strain evidence="3">ChiBcec2-4451</strain>
    </source>
</reference>
<dbReference type="Pfam" id="PF00575">
    <property type="entry name" value="S1"/>
    <property type="match status" value="1"/>
</dbReference>
<dbReference type="InterPro" id="IPR003029">
    <property type="entry name" value="S1_domain"/>
</dbReference>
<dbReference type="InterPro" id="IPR036388">
    <property type="entry name" value="WH-like_DNA-bd_sf"/>
</dbReference>
<evidence type="ECO:0000313" key="3">
    <source>
        <dbReference type="EMBL" id="HIV12082.1"/>
    </source>
</evidence>
<dbReference type="GO" id="GO:0003676">
    <property type="term" value="F:nucleic acid binding"/>
    <property type="evidence" value="ECO:0007669"/>
    <property type="project" value="InterPro"/>
</dbReference>
<comment type="caution">
    <text evidence="3">The sequence shown here is derived from an EMBL/GenBank/DDBJ whole genome shotgun (WGS) entry which is preliminary data.</text>
</comment>
<evidence type="ECO:0000313" key="4">
    <source>
        <dbReference type="Proteomes" id="UP000886723"/>
    </source>
</evidence>
<dbReference type="Gene3D" id="1.10.10.10">
    <property type="entry name" value="Winged helix-like DNA-binding domain superfamily/Winged helix DNA-binding domain"/>
    <property type="match status" value="1"/>
</dbReference>
<dbReference type="Pfam" id="PF17783">
    <property type="entry name" value="WHD_CvfB"/>
    <property type="match status" value="1"/>
</dbReference>
<evidence type="ECO:0000259" key="2">
    <source>
        <dbReference type="PROSITE" id="PS50126"/>
    </source>
</evidence>
<feature type="domain" description="S1 motif" evidence="2">
    <location>
        <begin position="148"/>
        <end position="209"/>
    </location>
</feature>
<dbReference type="InterPro" id="IPR014464">
    <property type="entry name" value="CvfB_fam"/>
</dbReference>
<dbReference type="InterPro" id="IPR040764">
    <property type="entry name" value="CvfB_WH"/>
</dbReference>
<dbReference type="InterPro" id="IPR039566">
    <property type="entry name" value="CvfB_S1_st"/>
</dbReference>
<dbReference type="PIRSF" id="PIRSF012524">
    <property type="entry name" value="YitL_S1"/>
    <property type="match status" value="1"/>
</dbReference>
<comment type="similarity">
    <text evidence="1">Belongs to the CvfB family.</text>
</comment>
<dbReference type="Gene3D" id="2.40.50.140">
    <property type="entry name" value="Nucleic acid-binding proteins"/>
    <property type="match status" value="2"/>
</dbReference>
<dbReference type="SMART" id="SM00316">
    <property type="entry name" value="S1"/>
    <property type="match status" value="2"/>
</dbReference>
<organism evidence="3 4">
    <name type="scientific">Candidatus Pullilachnospira stercoravium</name>
    <dbReference type="NCBI Taxonomy" id="2840913"/>
    <lineage>
        <taxon>Bacteria</taxon>
        <taxon>Bacillati</taxon>
        <taxon>Bacillota</taxon>
        <taxon>Clostridia</taxon>
        <taxon>Lachnospirales</taxon>
        <taxon>Lachnospiraceae</taxon>
        <taxon>Lachnospiraceae incertae sedis</taxon>
        <taxon>Candidatus Pullilachnospira</taxon>
    </lineage>
</organism>
<dbReference type="PROSITE" id="PS50126">
    <property type="entry name" value="S1"/>
    <property type="match status" value="1"/>
</dbReference>
<dbReference type="InterPro" id="IPR012340">
    <property type="entry name" value="NA-bd_OB-fold"/>
</dbReference>
<dbReference type="EMBL" id="DVON01000057">
    <property type="protein sequence ID" value="HIV12082.1"/>
    <property type="molecule type" value="Genomic_DNA"/>
</dbReference>
<protein>
    <submittedName>
        <fullName evidence="3">S1 RNA-binding domain-containing protein</fullName>
    </submittedName>
</protein>
<gene>
    <name evidence="3" type="ORF">IAA63_02940</name>
</gene>
<dbReference type="PANTHER" id="PTHR37296">
    <property type="entry name" value="CONSERVED VIRULENCE FACTOR B"/>
    <property type="match status" value="1"/>
</dbReference>
<dbReference type="PANTHER" id="PTHR37296:SF1">
    <property type="entry name" value="CONSERVED VIRULENCE FACTOR B"/>
    <property type="match status" value="1"/>
</dbReference>
<dbReference type="Proteomes" id="UP000886723">
    <property type="component" value="Unassembled WGS sequence"/>
</dbReference>
<evidence type="ECO:0000256" key="1">
    <source>
        <dbReference type="PIRNR" id="PIRNR012524"/>
    </source>
</evidence>
<dbReference type="AlphaFoldDB" id="A0A9D1NT80"/>
<name>A0A9D1NT80_9FIRM</name>
<sequence>MIELGKTQTLKVVRKVDFGVYLAQVNEAGEQERVLLPGKQVPEGTEIGDVLEVFIYRDSSDRMIATTRKPALELHQTALLTVADVGKIGAFLSWGLEKDLLLPFREQTARVTKGQQVLAALYLDKSSRLCATMKVYPYLRTDSPYEKGDEVEGRIYDISDNFGVFVAVDDRYSALVPRQEAQGKFQPGQVMKFRVTAVREDGKINLSPRQKAYLQIQEDASLVMKAVDEYAGVLPFDDRVSPEIISRELGLSKAAFKRAVGHLLRENRIELKNGKIFRR</sequence>
<dbReference type="SUPFAM" id="SSF50249">
    <property type="entry name" value="Nucleic acid-binding proteins"/>
    <property type="match status" value="1"/>
</dbReference>
<proteinExistence type="inferred from homology"/>
<reference evidence="3" key="2">
    <citation type="journal article" date="2021" name="PeerJ">
        <title>Extensive microbial diversity within the chicken gut microbiome revealed by metagenomics and culture.</title>
        <authorList>
            <person name="Gilroy R."/>
            <person name="Ravi A."/>
            <person name="Getino M."/>
            <person name="Pursley I."/>
            <person name="Horton D.L."/>
            <person name="Alikhan N.F."/>
            <person name="Baker D."/>
            <person name="Gharbi K."/>
            <person name="Hall N."/>
            <person name="Watson M."/>
            <person name="Adriaenssens E.M."/>
            <person name="Foster-Nyarko E."/>
            <person name="Jarju S."/>
            <person name="Secka A."/>
            <person name="Antonio M."/>
            <person name="Oren A."/>
            <person name="Chaudhuri R.R."/>
            <person name="La Ragione R."/>
            <person name="Hildebrand F."/>
            <person name="Pallen M.J."/>
        </authorList>
    </citation>
    <scope>NUCLEOTIDE SEQUENCE</scope>
    <source>
        <strain evidence="3">ChiBcec2-4451</strain>
    </source>
</reference>